<evidence type="ECO:0000313" key="2">
    <source>
        <dbReference type="EMBL" id="XAG22823.1"/>
    </source>
</evidence>
<gene>
    <name evidence="2" type="ORF">MRN70_16900</name>
</gene>
<evidence type="ECO:0008006" key="3">
    <source>
        <dbReference type="Google" id="ProtNLM"/>
    </source>
</evidence>
<dbReference type="EMBL" id="CP095339">
    <property type="protein sequence ID" value="XAG22823.1"/>
    <property type="molecule type" value="Genomic_DNA"/>
</dbReference>
<feature type="chain" id="PRO_5043324474" description="Outer membrane receptor protein" evidence="1">
    <location>
        <begin position="25"/>
        <end position="284"/>
    </location>
</feature>
<dbReference type="AlphaFoldDB" id="A0AAU6SSA7"/>
<proteinExistence type="predicted"/>
<keyword evidence="1" id="KW-0732">Signal</keyword>
<accession>A0AAU6SSA7</accession>
<evidence type="ECO:0000256" key="1">
    <source>
        <dbReference type="SAM" id="SignalP"/>
    </source>
</evidence>
<protein>
    <recommendedName>
        <fullName evidence="3">Outer membrane receptor protein</fullName>
    </recommendedName>
</protein>
<name>A0AAU6SSA7_UNCXX</name>
<reference evidence="2" key="1">
    <citation type="submission" date="2022-03" db="EMBL/GenBank/DDBJ databases">
        <title>Sea Food Isolates.</title>
        <authorList>
            <person name="Li c."/>
        </authorList>
    </citation>
    <scope>NUCLEOTIDE SEQUENCE</scope>
    <source>
        <strain evidence="2">19PA01SH03</strain>
    </source>
</reference>
<sequence>MQIYSSPLIVMLSSLLMISHQAVANTQPFVYPQESESESEQSADFVPSYAASLTFGYDSNVYNKNDYRSERKLWWNSTLSHTFAPHYSVSLSTGAYRPLQQERGDFFTDTALALHRQSQFTFSETGRIGWQAQFTLPTSEFSRKDKLTTALRLSTPIQWQAVNIDWQFTPRLRKNFHRYETMGERSLTEWIYGFHFLGSYQWRDFTLSSSVLGGNTISYAGTRRNSFDYAGDVNLSYRVNQHVAFNVGASNSGVYYDAAQGTLGNIDLFDADRVIYSASISLNY</sequence>
<feature type="signal peptide" evidence="1">
    <location>
        <begin position="1"/>
        <end position="24"/>
    </location>
</feature>
<organism evidence="2">
    <name type="scientific">bacterium 19PA01SH03</name>
    <dbReference type="NCBI Taxonomy" id="2920705"/>
    <lineage>
        <taxon>Bacteria</taxon>
    </lineage>
</organism>